<evidence type="ECO:0000313" key="4">
    <source>
        <dbReference type="Proteomes" id="UP000197138"/>
    </source>
</evidence>
<reference evidence="4" key="1">
    <citation type="journal article" date="2017" name="Plant J.">
        <title>The pomegranate (Punica granatum L.) genome and the genomics of punicalagin biosynthesis.</title>
        <authorList>
            <person name="Qin G."/>
            <person name="Xu C."/>
            <person name="Ming R."/>
            <person name="Tang H."/>
            <person name="Guyot R."/>
            <person name="Kramer E.M."/>
            <person name="Hu Y."/>
            <person name="Yi X."/>
            <person name="Qi Y."/>
            <person name="Xu X."/>
            <person name="Gao Z."/>
            <person name="Pan H."/>
            <person name="Jian J."/>
            <person name="Tian Y."/>
            <person name="Yue Z."/>
            <person name="Xu Y."/>
        </authorList>
    </citation>
    <scope>NUCLEOTIDE SEQUENCE [LARGE SCALE GENOMIC DNA]</scope>
    <source>
        <strain evidence="4">cv. Dabenzi</strain>
    </source>
</reference>
<comment type="caution">
    <text evidence="2">The sequence shown here is derived from an EMBL/GenBank/DDBJ whole genome shotgun (WGS) entry which is preliminary data.</text>
</comment>
<reference evidence="3 5" key="3">
    <citation type="submission" date="2017-11" db="EMBL/GenBank/DDBJ databases">
        <title>De-novo sequencing of pomegranate (Punica granatum L.) genome.</title>
        <authorList>
            <person name="Akparov Z."/>
            <person name="Amiraslanov A."/>
            <person name="Hajiyeva S."/>
            <person name="Abbasov M."/>
            <person name="Kaur K."/>
            <person name="Hamwieh A."/>
            <person name="Solovyev V."/>
            <person name="Salamov A."/>
            <person name="Braich B."/>
            <person name="Kosarev P."/>
            <person name="Mahmoud A."/>
            <person name="Hajiyev E."/>
            <person name="Babayeva S."/>
            <person name="Izzatullayeva V."/>
            <person name="Mammadov A."/>
            <person name="Mammadov A."/>
            <person name="Sharifova S."/>
            <person name="Ojaghi J."/>
            <person name="Eynullazada K."/>
            <person name="Bayramov B."/>
            <person name="Abdulazimova A."/>
            <person name="Shahmuradov I."/>
        </authorList>
    </citation>
    <scope>NUCLEOTIDE SEQUENCE [LARGE SCALE GENOMIC DNA]</scope>
    <source>
        <strain evidence="3">AG2017</strain>
        <strain evidence="5">cv. AG2017</strain>
        <tissue evidence="3">Leaf</tissue>
    </source>
</reference>
<dbReference type="EMBL" id="MTKT01004399">
    <property type="protein sequence ID" value="OWM71680.1"/>
    <property type="molecule type" value="Genomic_DNA"/>
</dbReference>
<feature type="region of interest" description="Disordered" evidence="1">
    <location>
        <begin position="77"/>
        <end position="97"/>
    </location>
</feature>
<sequence length="111" mass="11727">MGSRVPRNKLIDVLFIAFLILSISSFKQSLALRPLGIMESLRRAPAPPSQSSACTYIPGGGGRGRCVLSERNYMAAGSKDDHTQGAATPAAMPASPDQLNAANIVPCGQWK</sequence>
<dbReference type="AlphaFoldDB" id="A0A218WH53"/>
<name>A0A218WH53_PUNGR</name>
<accession>A0A218WH53</accession>
<evidence type="ECO:0000256" key="1">
    <source>
        <dbReference type="SAM" id="MobiDB-lite"/>
    </source>
</evidence>
<dbReference type="Proteomes" id="UP000197138">
    <property type="component" value="Unassembled WGS sequence"/>
</dbReference>
<proteinExistence type="predicted"/>
<evidence type="ECO:0000313" key="5">
    <source>
        <dbReference type="Proteomes" id="UP000233551"/>
    </source>
</evidence>
<organism evidence="2 4">
    <name type="scientific">Punica granatum</name>
    <name type="common">Pomegranate</name>
    <dbReference type="NCBI Taxonomy" id="22663"/>
    <lineage>
        <taxon>Eukaryota</taxon>
        <taxon>Viridiplantae</taxon>
        <taxon>Streptophyta</taxon>
        <taxon>Embryophyta</taxon>
        <taxon>Tracheophyta</taxon>
        <taxon>Spermatophyta</taxon>
        <taxon>Magnoliopsida</taxon>
        <taxon>eudicotyledons</taxon>
        <taxon>Gunneridae</taxon>
        <taxon>Pentapetalae</taxon>
        <taxon>rosids</taxon>
        <taxon>malvids</taxon>
        <taxon>Myrtales</taxon>
        <taxon>Lythraceae</taxon>
        <taxon>Punica</taxon>
    </lineage>
</organism>
<reference evidence="2" key="2">
    <citation type="submission" date="2017-06" db="EMBL/GenBank/DDBJ databases">
        <title>The pomegranate genome and the genomics of punicalagin biosynthesis.</title>
        <authorList>
            <person name="Xu C."/>
        </authorList>
    </citation>
    <scope>NUCLEOTIDE SEQUENCE [LARGE SCALE GENOMIC DNA]</scope>
    <source>
        <tissue evidence="2">Fresh leaf</tissue>
    </source>
</reference>
<evidence type="ECO:0000313" key="3">
    <source>
        <dbReference type="EMBL" id="PKI41344.1"/>
    </source>
</evidence>
<dbReference type="EMBL" id="PGOL01003401">
    <property type="protein sequence ID" value="PKI41344.1"/>
    <property type="molecule type" value="Genomic_DNA"/>
</dbReference>
<keyword evidence="5" id="KW-1185">Reference proteome</keyword>
<gene>
    <name evidence="2" type="ORF">CDL15_Pgr005868</name>
    <name evidence="3" type="ORF">CRG98_038230</name>
</gene>
<evidence type="ECO:0000313" key="2">
    <source>
        <dbReference type="EMBL" id="OWM71680.1"/>
    </source>
</evidence>
<protein>
    <submittedName>
        <fullName evidence="2">Uncharacterized protein</fullName>
    </submittedName>
</protein>
<dbReference type="Proteomes" id="UP000233551">
    <property type="component" value="Unassembled WGS sequence"/>
</dbReference>